<comment type="subunit">
    <text evidence="8">Homodimer. Interacts with SCN10A. Interacts with DIP2A; DIP2A may act as a cell surface receptor for FSTL1. Interacts with BMP4. Interacts with CD14; this interaction promotes TL4-mediated signaling cascade.</text>
</comment>
<dbReference type="GO" id="GO:0005615">
    <property type="term" value="C:extracellular space"/>
    <property type="evidence" value="ECO:0007669"/>
    <property type="project" value="TreeGrafter"/>
</dbReference>
<dbReference type="EMBL" id="KB200869">
    <property type="protein sequence ID" value="ESO99902.1"/>
    <property type="molecule type" value="Genomic_DNA"/>
</dbReference>
<dbReference type="GO" id="GO:0008201">
    <property type="term" value="F:heparin binding"/>
    <property type="evidence" value="ECO:0007669"/>
    <property type="project" value="UniProtKB-KW"/>
</dbReference>
<keyword evidence="3" id="KW-0732">Signal</keyword>
<evidence type="ECO:0000256" key="6">
    <source>
        <dbReference type="ARBA" id="ARBA00042478"/>
    </source>
</evidence>
<dbReference type="FunFam" id="3.30.60.30:FF:000024">
    <property type="entry name" value="Transmembrane agrin"/>
    <property type="match status" value="1"/>
</dbReference>
<dbReference type="RefSeq" id="XP_009049342.1">
    <property type="nucleotide sequence ID" value="XM_009051094.1"/>
</dbReference>
<keyword evidence="2" id="KW-0358">Heparin-binding</keyword>
<dbReference type="Proteomes" id="UP000030746">
    <property type="component" value="Unassembled WGS sequence"/>
</dbReference>
<dbReference type="OMA" id="CIERCKP"/>
<keyword evidence="4" id="KW-0106">Calcium</keyword>
<dbReference type="Gene3D" id="1.10.238.10">
    <property type="entry name" value="EF-hand"/>
    <property type="match status" value="1"/>
</dbReference>
<gene>
    <name evidence="11" type="ORF">LOTGIDRAFT_112867</name>
</gene>
<dbReference type="SMART" id="SM00054">
    <property type="entry name" value="EFh"/>
    <property type="match status" value="2"/>
</dbReference>
<dbReference type="HOGENOM" id="CLU_038229_0_0_1"/>
<dbReference type="Gene3D" id="3.30.60.30">
    <property type="match status" value="1"/>
</dbReference>
<evidence type="ECO:0000313" key="12">
    <source>
        <dbReference type="Proteomes" id="UP000030746"/>
    </source>
</evidence>
<dbReference type="CTD" id="20230894"/>
<dbReference type="GO" id="GO:0005509">
    <property type="term" value="F:calcium ion binding"/>
    <property type="evidence" value="ECO:0007669"/>
    <property type="project" value="InterPro"/>
</dbReference>
<dbReference type="AlphaFoldDB" id="V4ARP2"/>
<feature type="non-terminal residue" evidence="11">
    <location>
        <position position="1"/>
    </location>
</feature>
<feature type="domain" description="EF-hand" evidence="9">
    <location>
        <begin position="118"/>
        <end position="153"/>
    </location>
</feature>
<dbReference type="GO" id="GO:0030154">
    <property type="term" value="P:cell differentiation"/>
    <property type="evidence" value="ECO:0007669"/>
    <property type="project" value="TreeGrafter"/>
</dbReference>
<dbReference type="Pfam" id="PF07648">
    <property type="entry name" value="Kazal_2"/>
    <property type="match status" value="1"/>
</dbReference>
<dbReference type="SUPFAM" id="SSF100895">
    <property type="entry name" value="Kazal-type serine protease inhibitors"/>
    <property type="match status" value="1"/>
</dbReference>
<evidence type="ECO:0000256" key="3">
    <source>
        <dbReference type="ARBA" id="ARBA00022729"/>
    </source>
</evidence>
<accession>V4ARP2</accession>
<dbReference type="Pfam" id="PF23564">
    <property type="entry name" value="EF-hand_FSTL1"/>
    <property type="match status" value="1"/>
</dbReference>
<name>V4ARP2_LOTGI</name>
<evidence type="ECO:0000256" key="8">
    <source>
        <dbReference type="ARBA" id="ARBA00046973"/>
    </source>
</evidence>
<dbReference type="GeneID" id="20230894"/>
<dbReference type="Pfam" id="PF23244">
    <property type="entry name" value="VWF"/>
    <property type="match status" value="1"/>
</dbReference>
<dbReference type="InterPro" id="IPR057020">
    <property type="entry name" value="EF-hand_FSTL1"/>
</dbReference>
<dbReference type="GO" id="GO:0030510">
    <property type="term" value="P:regulation of BMP signaling pathway"/>
    <property type="evidence" value="ECO:0007669"/>
    <property type="project" value="TreeGrafter"/>
</dbReference>
<organism evidence="11 12">
    <name type="scientific">Lottia gigantea</name>
    <name type="common">Giant owl limpet</name>
    <dbReference type="NCBI Taxonomy" id="225164"/>
    <lineage>
        <taxon>Eukaryota</taxon>
        <taxon>Metazoa</taxon>
        <taxon>Spiralia</taxon>
        <taxon>Lophotrochozoa</taxon>
        <taxon>Mollusca</taxon>
        <taxon>Gastropoda</taxon>
        <taxon>Patellogastropoda</taxon>
        <taxon>Lottioidea</taxon>
        <taxon>Lottiidae</taxon>
        <taxon>Lottia</taxon>
    </lineage>
</organism>
<sequence>ARMCGDVRCKVGRRCATRYDGEKTCVCRETCKSNQHLICGSDGKTYTNYCHLHRSSCLEDKHVTVLHQGPCLIERKSAGVTRPLVCYQIQRDELRQLLVDWLKTEVTKVCGLTLSDKSYSDIVHETFSKCDVDKDGSLDGDELLKCTEKKPAHTNLTLCQSQQGMSKYFRGLCMDALINMGDGDDNWVLNEEEFIKILSLHFTPPTRECQLEDKNYKDGAETKLDCNLCVCACGNWVCTGAPCYRGKEMGVPGNPHFPVIQSTNEKCSMFFIAYFIQI</sequence>
<dbReference type="PANTHER" id="PTHR10913">
    <property type="entry name" value="FOLLISTATIN-RELATED"/>
    <property type="match status" value="1"/>
</dbReference>
<keyword evidence="12" id="KW-1185">Reference proteome</keyword>
<dbReference type="PROSITE" id="PS51465">
    <property type="entry name" value="KAZAL_2"/>
    <property type="match status" value="1"/>
</dbReference>
<reference evidence="11 12" key="1">
    <citation type="journal article" date="2013" name="Nature">
        <title>Insights into bilaterian evolution from three spiralian genomes.</title>
        <authorList>
            <person name="Simakov O."/>
            <person name="Marletaz F."/>
            <person name="Cho S.J."/>
            <person name="Edsinger-Gonzales E."/>
            <person name="Havlak P."/>
            <person name="Hellsten U."/>
            <person name="Kuo D.H."/>
            <person name="Larsson T."/>
            <person name="Lv J."/>
            <person name="Arendt D."/>
            <person name="Savage R."/>
            <person name="Osoegawa K."/>
            <person name="de Jong P."/>
            <person name="Grimwood J."/>
            <person name="Chapman J.A."/>
            <person name="Shapiro H."/>
            <person name="Aerts A."/>
            <person name="Otillar R.P."/>
            <person name="Terry A.Y."/>
            <person name="Boore J.L."/>
            <person name="Grigoriev I.V."/>
            <person name="Lindberg D.R."/>
            <person name="Seaver E.C."/>
            <person name="Weisblat D.A."/>
            <person name="Putnam N.H."/>
            <person name="Rokhsar D.S."/>
        </authorList>
    </citation>
    <scope>NUCLEOTIDE SEQUENCE [LARGE SCALE GENOMIC DNA]</scope>
</reference>
<evidence type="ECO:0000256" key="7">
    <source>
        <dbReference type="ARBA" id="ARBA00045812"/>
    </source>
</evidence>
<dbReference type="OrthoDB" id="88467at2759"/>
<evidence type="ECO:0000256" key="5">
    <source>
        <dbReference type="ARBA" id="ARBA00023157"/>
    </source>
</evidence>
<evidence type="ECO:0000256" key="4">
    <source>
        <dbReference type="ARBA" id="ARBA00022837"/>
    </source>
</evidence>
<dbReference type="InterPro" id="IPR011992">
    <property type="entry name" value="EF-hand-dom_pair"/>
</dbReference>
<evidence type="ECO:0000256" key="1">
    <source>
        <dbReference type="ARBA" id="ARBA00019697"/>
    </source>
</evidence>
<dbReference type="PANTHER" id="PTHR10913:SF81">
    <property type="entry name" value="KAZAL-LIKE DOMAIN-CONTAINING PROTEIN"/>
    <property type="match status" value="1"/>
</dbReference>
<comment type="function">
    <text evidence="7">Secreted glycoprotein that is involved in various physiological processes, such as angiogenesis, regulation of the immune response, cell proliferation and differentiation. Plays a role in the development of the central nervous system, skeletal system, lungs, and ureter. Promotes endothelial cell survival, migration and differentiation into network structures in an AKT-dependent manner. Also promotes survival of cardiac myocytes. Initiates various signaling cascades by activating different receptors on the cell surface such as DIP2A, TLR4 or BMP receptors.</text>
</comment>
<keyword evidence="5" id="KW-1015">Disulfide bond</keyword>
<dbReference type="SUPFAM" id="SSF47473">
    <property type="entry name" value="EF-hand"/>
    <property type="match status" value="1"/>
</dbReference>
<protein>
    <recommendedName>
        <fullName evidence="1">Follistatin-related protein 1</fullName>
    </recommendedName>
    <alternativeName>
        <fullName evidence="6">Follistatin-like protein 1</fullName>
    </alternativeName>
</protein>
<dbReference type="InterPro" id="IPR002350">
    <property type="entry name" value="Kazal_dom"/>
</dbReference>
<evidence type="ECO:0000259" key="9">
    <source>
        <dbReference type="PROSITE" id="PS50222"/>
    </source>
</evidence>
<dbReference type="InterPro" id="IPR050653">
    <property type="entry name" value="Prot_Inhib_GrowthFact_Antg"/>
</dbReference>
<dbReference type="STRING" id="225164.V4ARP2"/>
<dbReference type="KEGG" id="lgi:LOTGIDRAFT_112867"/>
<dbReference type="InterPro" id="IPR002048">
    <property type="entry name" value="EF_hand_dom"/>
</dbReference>
<dbReference type="InterPro" id="IPR036058">
    <property type="entry name" value="Kazal_dom_sf"/>
</dbReference>
<evidence type="ECO:0000256" key="2">
    <source>
        <dbReference type="ARBA" id="ARBA00022674"/>
    </source>
</evidence>
<feature type="domain" description="Kazal-like" evidence="10">
    <location>
        <begin position="26"/>
        <end position="73"/>
    </location>
</feature>
<dbReference type="SUPFAM" id="SSF57603">
    <property type="entry name" value="FnI-like domain"/>
    <property type="match status" value="1"/>
</dbReference>
<evidence type="ECO:0000259" key="10">
    <source>
        <dbReference type="PROSITE" id="PS51465"/>
    </source>
</evidence>
<evidence type="ECO:0000313" key="11">
    <source>
        <dbReference type="EMBL" id="ESO99902.1"/>
    </source>
</evidence>
<dbReference type="PROSITE" id="PS00018">
    <property type="entry name" value="EF_HAND_1"/>
    <property type="match status" value="1"/>
</dbReference>
<dbReference type="InterPro" id="IPR018247">
    <property type="entry name" value="EF_Hand_1_Ca_BS"/>
</dbReference>
<dbReference type="PROSITE" id="PS50222">
    <property type="entry name" value="EF_HAND_2"/>
    <property type="match status" value="1"/>
</dbReference>
<dbReference type="SMART" id="SM00280">
    <property type="entry name" value="KAZAL"/>
    <property type="match status" value="1"/>
</dbReference>
<dbReference type="CDD" id="cd00104">
    <property type="entry name" value="KAZAL_FS"/>
    <property type="match status" value="1"/>
</dbReference>
<proteinExistence type="predicted"/>